<organism evidence="2 3">
    <name type="scientific">Rhodobacter lacus</name>
    <dbReference type="NCBI Taxonomy" id="1641972"/>
    <lineage>
        <taxon>Bacteria</taxon>
        <taxon>Pseudomonadati</taxon>
        <taxon>Pseudomonadota</taxon>
        <taxon>Alphaproteobacteria</taxon>
        <taxon>Rhodobacterales</taxon>
        <taxon>Rhodobacter group</taxon>
        <taxon>Rhodobacter</taxon>
    </lineage>
</organism>
<gene>
    <name evidence="2" type="ORF">ACFSM0_17045</name>
</gene>
<dbReference type="InterPro" id="IPR014543">
    <property type="entry name" value="UCP028291"/>
</dbReference>
<dbReference type="Gene3D" id="3.30.310.50">
    <property type="entry name" value="Alpha-D-phosphohexomutase, C-terminal domain"/>
    <property type="match status" value="1"/>
</dbReference>
<dbReference type="Proteomes" id="UP001597413">
    <property type="component" value="Unassembled WGS sequence"/>
</dbReference>
<dbReference type="EMBL" id="JBHUIX010000019">
    <property type="protein sequence ID" value="MFD2175803.1"/>
    <property type="molecule type" value="Genomic_DNA"/>
</dbReference>
<accession>A0ABW5ABR7</accession>
<dbReference type="Pfam" id="PF09981">
    <property type="entry name" value="DUF2218"/>
    <property type="match status" value="1"/>
</dbReference>
<dbReference type="RefSeq" id="WP_377393316.1">
    <property type="nucleotide sequence ID" value="NZ_JBHUIX010000019.1"/>
</dbReference>
<protein>
    <submittedName>
        <fullName evidence="2">DUF2218 domain-containing protein</fullName>
    </submittedName>
</protein>
<evidence type="ECO:0000313" key="2">
    <source>
        <dbReference type="EMBL" id="MFD2175803.1"/>
    </source>
</evidence>
<reference evidence="3" key="1">
    <citation type="journal article" date="2019" name="Int. J. Syst. Evol. Microbiol.">
        <title>The Global Catalogue of Microorganisms (GCM) 10K type strain sequencing project: providing services to taxonomists for standard genome sequencing and annotation.</title>
        <authorList>
            <consortium name="The Broad Institute Genomics Platform"/>
            <consortium name="The Broad Institute Genome Sequencing Center for Infectious Disease"/>
            <person name="Wu L."/>
            <person name="Ma J."/>
        </authorList>
    </citation>
    <scope>NUCLEOTIDE SEQUENCE [LARGE SCALE GENOMIC DNA]</scope>
    <source>
        <strain evidence="3">CCUG 55131</strain>
    </source>
</reference>
<evidence type="ECO:0000256" key="1">
    <source>
        <dbReference type="SAM" id="MobiDB-lite"/>
    </source>
</evidence>
<sequence length="121" mass="13259">MLVTTARFATPYAGKYIAQLCKHFAHKVRAEWDELQGRAELPSGPVLLRAEPEALVVRITAPDAKAMIQSRFVVDSHLVTFAFREGFTGLSWQLGPAPEGAAQEAREISATESQPRPPETA</sequence>
<keyword evidence="3" id="KW-1185">Reference proteome</keyword>
<proteinExistence type="predicted"/>
<comment type="caution">
    <text evidence="2">The sequence shown here is derived from an EMBL/GenBank/DDBJ whole genome shotgun (WGS) entry which is preliminary data.</text>
</comment>
<evidence type="ECO:0000313" key="3">
    <source>
        <dbReference type="Proteomes" id="UP001597413"/>
    </source>
</evidence>
<name>A0ABW5ABR7_9RHOB</name>
<feature type="region of interest" description="Disordered" evidence="1">
    <location>
        <begin position="94"/>
        <end position="121"/>
    </location>
</feature>